<dbReference type="NCBIfam" id="TIGR03361">
    <property type="entry name" value="VI_Rhs_Vgr"/>
    <property type="match status" value="1"/>
</dbReference>
<dbReference type="NCBIfam" id="TIGR01646">
    <property type="entry name" value="vgr_GE"/>
    <property type="match status" value="1"/>
</dbReference>
<dbReference type="AlphaFoldDB" id="A0A2U3I335"/>
<dbReference type="InterPro" id="IPR037026">
    <property type="entry name" value="Vgr_OB-fold_dom_sf"/>
</dbReference>
<dbReference type="InterPro" id="IPR006533">
    <property type="entry name" value="T6SS_Vgr_RhsGE"/>
</dbReference>
<dbReference type="InterPro" id="IPR006531">
    <property type="entry name" value="Gp5/Vgr_OB"/>
</dbReference>
<dbReference type="Gene3D" id="2.40.50.230">
    <property type="entry name" value="Gp5 N-terminal domain"/>
    <property type="match status" value="1"/>
</dbReference>
<proteinExistence type="inferred from homology"/>
<keyword evidence="4" id="KW-1185">Reference proteome</keyword>
<evidence type="ECO:0000313" key="3">
    <source>
        <dbReference type="EMBL" id="SPB14543.1"/>
    </source>
</evidence>
<dbReference type="Gene3D" id="3.55.50.10">
    <property type="entry name" value="Baseplate protein-like domains"/>
    <property type="match status" value="1"/>
</dbReference>
<dbReference type="RefSeq" id="WP_245932968.1">
    <property type="nucleotide sequence ID" value="NZ_OGTP01000004.1"/>
</dbReference>
<dbReference type="SUPFAM" id="SSF69349">
    <property type="entry name" value="Phage fibre proteins"/>
    <property type="match status" value="1"/>
</dbReference>
<dbReference type="Pfam" id="PF05954">
    <property type="entry name" value="Phage_GPD"/>
    <property type="match status" value="1"/>
</dbReference>
<protein>
    <submittedName>
        <fullName evidence="3">VgrG-5</fullName>
    </submittedName>
</protein>
<gene>
    <name evidence="3" type="ORF">NOV72_01785</name>
</gene>
<dbReference type="Gene3D" id="4.10.220.110">
    <property type="match status" value="1"/>
</dbReference>
<dbReference type="InterPro" id="IPR017847">
    <property type="entry name" value="T6SS_RhsGE_Vgr_subset"/>
</dbReference>
<organism evidence="3 4">
    <name type="scientific">Caballeronia novacaledonica</name>
    <dbReference type="NCBI Taxonomy" id="1544861"/>
    <lineage>
        <taxon>Bacteria</taxon>
        <taxon>Pseudomonadati</taxon>
        <taxon>Pseudomonadota</taxon>
        <taxon>Betaproteobacteria</taxon>
        <taxon>Burkholderiales</taxon>
        <taxon>Burkholderiaceae</taxon>
        <taxon>Caballeronia</taxon>
    </lineage>
</organism>
<sequence length="950" mass="99161">MNALTDKVLANRRFDFRSAAHDAGKFAVVEMEGFEAISQPFRFTLTLVSEDPSIDFDAMLRHPATFLIYPPDGRDSVPYHGVLAEFDQLHRADGYVFYRAVLVPRLWRLSLYRISEVYLDELPIPATLERVLKNSQLTETDYAFRLSGDFERNGAYRPRSFVCQFEETHLDFVSRWLENEGMYYYFDHAAGGQLIVVDDRVMHDASALEVDYRPDDEMDTGVSGRTVRDFVSRQKPLPKEVILQEFNHRKAAVPLKISETVSDDGLGQVMLYGENFRGEQEGRRYAKLRAQALVCQGRVFSGEATAVGLRSGYFARLAGHYRHDFNDTYLITEIHHRGTQAGALLAGVRSPISDGGASGETAYRNSFRAIPASVQFRPPRTTQKPRVAGTMTAFIDSEGSGQYAELDEFGQYKVQLPFDLTDKNPNKGSARVRMATPYAGSDHGMHFPLHKGAEVLLSFSDGDPDRPVIVGAVPNSENPSVVEQASAHENRISTAGGNLLHMGDSEGKEVMWLHSPFHNSTIGIGSIDPKGGGSIWSSTAGNSETVTLGTTNATSVGGKNTLTVGTATTLSAAINNNATLGATLAMSAGMSVTWNGVFAGLPNATAVGAIAGAAAGGAALGTLGATSSSDGSPVADGIIAGAGGAAAGGLAGAVAGASGAGSWLSPSVQSLTIDDSTGISLNQKQNQRAVDKVTLSGGQLPLITATVNTVKTGVKIAASTALAAQAALAIASTYKAYQSDGAKAGAWTPDTTGLLTAQYALGGAEALGVYGFMQYAARSLATTLNTEAAYVSNATLNETGINLGIGLEGAGAKLAMTTADLGVTGGVDMTVGPAGSLAKLSMAATGITMTTPAKIGATGSDVSVTGVATATVKAPTVTVEAATELALNGLTTASLSGATVSVRGTGDVVVNAAGEAILRGLGATTVSSNTSLLLYSNGWVACTGKLIQLG</sequence>
<dbReference type="Pfam" id="PF04717">
    <property type="entry name" value="Phage_base_V"/>
    <property type="match status" value="1"/>
</dbReference>
<dbReference type="SUPFAM" id="SSF69255">
    <property type="entry name" value="gp5 N-terminal domain-like"/>
    <property type="match status" value="1"/>
</dbReference>
<accession>A0A2U3I335</accession>
<dbReference type="Gene3D" id="2.30.110.50">
    <property type="match status" value="1"/>
</dbReference>
<dbReference type="Proteomes" id="UP000238169">
    <property type="component" value="Unassembled WGS sequence"/>
</dbReference>
<dbReference type="EMBL" id="OGTP01000004">
    <property type="protein sequence ID" value="SPB14543.1"/>
    <property type="molecule type" value="Genomic_DNA"/>
</dbReference>
<name>A0A2U3I335_9BURK</name>
<feature type="domain" description="Gp5/Type VI secretion system Vgr protein OB-fold" evidence="2">
    <location>
        <begin position="410"/>
        <end position="472"/>
    </location>
</feature>
<evidence type="ECO:0000313" key="4">
    <source>
        <dbReference type="Proteomes" id="UP000238169"/>
    </source>
</evidence>
<evidence type="ECO:0000259" key="2">
    <source>
        <dbReference type="Pfam" id="PF04717"/>
    </source>
</evidence>
<reference evidence="4" key="1">
    <citation type="submission" date="2018-01" db="EMBL/GenBank/DDBJ databases">
        <authorList>
            <person name="Peeters C."/>
        </authorList>
    </citation>
    <scope>NUCLEOTIDE SEQUENCE [LARGE SCALE GENOMIC DNA]</scope>
</reference>
<evidence type="ECO:0000256" key="1">
    <source>
        <dbReference type="ARBA" id="ARBA00005558"/>
    </source>
</evidence>
<dbReference type="SUPFAM" id="SSF69279">
    <property type="entry name" value="Phage tail proteins"/>
    <property type="match status" value="2"/>
</dbReference>
<comment type="similarity">
    <text evidence="1">Belongs to the VgrG protein family.</text>
</comment>